<dbReference type="Gene3D" id="3.40.50.1820">
    <property type="entry name" value="alpha/beta hydrolase"/>
    <property type="match status" value="2"/>
</dbReference>
<evidence type="ECO:0000256" key="1">
    <source>
        <dbReference type="SAM" id="SignalP"/>
    </source>
</evidence>
<evidence type="ECO:0000313" key="4">
    <source>
        <dbReference type="Proteomes" id="UP001500235"/>
    </source>
</evidence>
<accession>A0ABP7ST01</accession>
<proteinExistence type="predicted"/>
<evidence type="ECO:0000259" key="2">
    <source>
        <dbReference type="Pfam" id="PF12146"/>
    </source>
</evidence>
<comment type="caution">
    <text evidence="3">The sequence shown here is derived from an EMBL/GenBank/DDBJ whole genome shotgun (WGS) entry which is preliminary data.</text>
</comment>
<sequence>MPPLLIRAALLSTLLVAAPACGSPVTDRIYPAPQEALTLAGLPSGSKFLPVTTRDGVKLTGILAPGRADRPLLLVFHGNASSATTALRWLGPLTEDGYRILSAEYRGYSGNAGKPSEAGLVQDAAAFLAAARIEAGGQPVWVVGHSLGGGVALALSRSEKLDALVTIGTFTRIRDMAPTLARALVPDEFRNADAARALDEPWYLIHGSRDDVVPVTHGKALFDLAAGKDGRAFVIRDADHRPAVRDLRSILAAIAASQAKQPLPPLSANVMTSSFAATK</sequence>
<name>A0ABP7ST01_9SPHN</name>
<keyword evidence="3" id="KW-0378">Hydrolase</keyword>
<organism evidence="3 4">
    <name type="scientific">Sphingomonas swuensis</name>
    <dbReference type="NCBI Taxonomy" id="977800"/>
    <lineage>
        <taxon>Bacteria</taxon>
        <taxon>Pseudomonadati</taxon>
        <taxon>Pseudomonadota</taxon>
        <taxon>Alphaproteobacteria</taxon>
        <taxon>Sphingomonadales</taxon>
        <taxon>Sphingomonadaceae</taxon>
        <taxon>Sphingomonas</taxon>
    </lineage>
</organism>
<dbReference type="Proteomes" id="UP001500235">
    <property type="component" value="Unassembled WGS sequence"/>
</dbReference>
<feature type="chain" id="PRO_5045392607" evidence="1">
    <location>
        <begin position="23"/>
        <end position="279"/>
    </location>
</feature>
<keyword evidence="4" id="KW-1185">Reference proteome</keyword>
<dbReference type="SUPFAM" id="SSF53474">
    <property type="entry name" value="alpha/beta-Hydrolases"/>
    <property type="match status" value="1"/>
</dbReference>
<reference evidence="4" key="1">
    <citation type="journal article" date="2019" name="Int. J. Syst. Evol. Microbiol.">
        <title>The Global Catalogue of Microorganisms (GCM) 10K type strain sequencing project: providing services to taxonomists for standard genome sequencing and annotation.</title>
        <authorList>
            <consortium name="The Broad Institute Genomics Platform"/>
            <consortium name="The Broad Institute Genome Sequencing Center for Infectious Disease"/>
            <person name="Wu L."/>
            <person name="Ma J."/>
        </authorList>
    </citation>
    <scope>NUCLEOTIDE SEQUENCE [LARGE SCALE GENOMIC DNA]</scope>
    <source>
        <strain evidence="4">JCM 17563</strain>
    </source>
</reference>
<protein>
    <submittedName>
        <fullName evidence="3">Alpha/beta hydrolase</fullName>
    </submittedName>
</protein>
<gene>
    <name evidence="3" type="ORF">GCM10022280_13680</name>
</gene>
<dbReference type="EMBL" id="BAABBQ010000001">
    <property type="protein sequence ID" value="GAA4016067.1"/>
    <property type="molecule type" value="Genomic_DNA"/>
</dbReference>
<dbReference type="InterPro" id="IPR022742">
    <property type="entry name" value="Hydrolase_4"/>
</dbReference>
<dbReference type="InterPro" id="IPR029058">
    <property type="entry name" value="AB_hydrolase_fold"/>
</dbReference>
<evidence type="ECO:0000313" key="3">
    <source>
        <dbReference type="EMBL" id="GAA4016067.1"/>
    </source>
</evidence>
<feature type="signal peptide" evidence="1">
    <location>
        <begin position="1"/>
        <end position="22"/>
    </location>
</feature>
<dbReference type="PANTHER" id="PTHR12277">
    <property type="entry name" value="ALPHA/BETA HYDROLASE DOMAIN-CONTAINING PROTEIN"/>
    <property type="match status" value="1"/>
</dbReference>
<keyword evidence="1" id="KW-0732">Signal</keyword>
<dbReference type="RefSeq" id="WP_344706640.1">
    <property type="nucleotide sequence ID" value="NZ_BAABBQ010000001.1"/>
</dbReference>
<feature type="domain" description="Serine aminopeptidase S33" evidence="2">
    <location>
        <begin position="70"/>
        <end position="183"/>
    </location>
</feature>
<dbReference type="Pfam" id="PF12146">
    <property type="entry name" value="Hydrolase_4"/>
    <property type="match status" value="1"/>
</dbReference>
<dbReference type="GO" id="GO:0016787">
    <property type="term" value="F:hydrolase activity"/>
    <property type="evidence" value="ECO:0007669"/>
    <property type="project" value="UniProtKB-KW"/>
</dbReference>